<dbReference type="Proteomes" id="UP000623687">
    <property type="component" value="Unassembled WGS sequence"/>
</dbReference>
<dbReference type="EMBL" id="JACETU010000002">
    <property type="protein sequence ID" value="KAF7436116.1"/>
    <property type="molecule type" value="Genomic_DNA"/>
</dbReference>
<evidence type="ECO:0000313" key="2">
    <source>
        <dbReference type="EMBL" id="KAF7436116.1"/>
    </source>
</evidence>
<evidence type="ECO:0000259" key="1">
    <source>
        <dbReference type="Pfam" id="PF12937"/>
    </source>
</evidence>
<evidence type="ECO:0000313" key="3">
    <source>
        <dbReference type="Proteomes" id="UP000623687"/>
    </source>
</evidence>
<organism evidence="2 3">
    <name type="scientific">Pleurotus ostreatus</name>
    <name type="common">Oyster mushroom</name>
    <name type="synonym">White-rot fungus</name>
    <dbReference type="NCBI Taxonomy" id="5322"/>
    <lineage>
        <taxon>Eukaryota</taxon>
        <taxon>Fungi</taxon>
        <taxon>Dikarya</taxon>
        <taxon>Basidiomycota</taxon>
        <taxon>Agaricomycotina</taxon>
        <taxon>Agaricomycetes</taxon>
        <taxon>Agaricomycetidae</taxon>
        <taxon>Agaricales</taxon>
        <taxon>Pleurotineae</taxon>
        <taxon>Pleurotaceae</taxon>
        <taxon>Pleurotus</taxon>
    </lineage>
</organism>
<dbReference type="SUPFAM" id="SSF81383">
    <property type="entry name" value="F-box domain"/>
    <property type="match status" value="1"/>
</dbReference>
<dbReference type="InterPro" id="IPR036047">
    <property type="entry name" value="F-box-like_dom_sf"/>
</dbReference>
<feature type="domain" description="F-box" evidence="1">
    <location>
        <begin position="44"/>
        <end position="93"/>
    </location>
</feature>
<dbReference type="PANTHER" id="PTHR38926">
    <property type="entry name" value="F-BOX DOMAIN CONTAINING PROTEIN, EXPRESSED"/>
    <property type="match status" value="1"/>
</dbReference>
<name>A0A8H7DXI7_PLEOS</name>
<comment type="caution">
    <text evidence="2">The sequence shown here is derived from an EMBL/GenBank/DDBJ whole genome shotgun (WGS) entry which is preliminary data.</text>
</comment>
<accession>A0A8H7DXI7</accession>
<gene>
    <name evidence="2" type="ORF">PC9H_002942</name>
</gene>
<dbReference type="AlphaFoldDB" id="A0A8H7DXI7"/>
<dbReference type="Pfam" id="PF12937">
    <property type="entry name" value="F-box-like"/>
    <property type="match status" value="1"/>
</dbReference>
<dbReference type="OrthoDB" id="3221235at2759"/>
<dbReference type="RefSeq" id="XP_036634015.1">
    <property type="nucleotide sequence ID" value="XM_036772542.1"/>
</dbReference>
<protein>
    <recommendedName>
        <fullName evidence="1">F-box domain-containing protein</fullName>
    </recommendedName>
</protein>
<dbReference type="Gene3D" id="1.20.1280.50">
    <property type="match status" value="1"/>
</dbReference>
<dbReference type="InterPro" id="IPR001810">
    <property type="entry name" value="F-box_dom"/>
</dbReference>
<dbReference type="VEuPathDB" id="FungiDB:PC9H_002942"/>
<dbReference type="GeneID" id="59372760"/>
<proteinExistence type="predicted"/>
<keyword evidence="3" id="KW-1185">Reference proteome</keyword>
<dbReference type="SUPFAM" id="SSF52047">
    <property type="entry name" value="RNI-like"/>
    <property type="match status" value="1"/>
</dbReference>
<dbReference type="PANTHER" id="PTHR38926:SF5">
    <property type="entry name" value="F-BOX AND LEUCINE-RICH REPEAT PROTEIN 6"/>
    <property type="match status" value="1"/>
</dbReference>
<sequence>MITRMISTHSQELEDLYDAKINAHFADIRLLREQRNADCSKTRNLPPEILSTIFGILHSEITQYSYQEWIVVTHVCSTWRNIALDDPSLWSDITVVPTNWIPEAFARSKAAPLTLGQGGFYDRGKTLDFIYKHVAEHPERIKRLYIHGEEDFINTLTKPAPFLEHVDISPDMEFPPDFLGGVAPRLKSVSCQSLPLEATWLANLTRLECFQVHLGAVYMSNLISLELGYDWVALDAAGGVIHCVDIDLLLSALQNMPLLQQLCLTLPRNMSNAPSNRSAPIHHHHLRDITVHLRKPKSAVIFNHLRVDSIERLEITCPIDFKDTAMIEPVCRFFNMCYHGSNLSYYLLQDGRDLEMHQFVGSIHTPVLLFKCLRPTDLVSVVNLLPRCVPRILAMHRKLPPKFPLADCDTIEELQLQIISEYSTSAFFEFLEAPSIPYPSLRQLHLEGVSFVPKAKRIPSLKRWISKRKSGTKIELLVLKECGLSDKDIASLRKVVTVVG</sequence>
<reference evidence="2" key="1">
    <citation type="submission" date="2019-07" db="EMBL/GenBank/DDBJ databases">
        <authorList>
            <person name="Palmer J.M."/>
        </authorList>
    </citation>
    <scope>NUCLEOTIDE SEQUENCE</scope>
    <source>
        <strain evidence="2">PC9</strain>
    </source>
</reference>